<feature type="transmembrane region" description="Helical" evidence="1">
    <location>
        <begin position="207"/>
        <end position="225"/>
    </location>
</feature>
<feature type="transmembrane region" description="Helical" evidence="1">
    <location>
        <begin position="271"/>
        <end position="289"/>
    </location>
</feature>
<organism evidence="2 3">
    <name type="scientific">Stutzerimonas tarimensis</name>
    <dbReference type="NCBI Taxonomy" id="1507735"/>
    <lineage>
        <taxon>Bacteria</taxon>
        <taxon>Pseudomonadati</taxon>
        <taxon>Pseudomonadota</taxon>
        <taxon>Gammaproteobacteria</taxon>
        <taxon>Pseudomonadales</taxon>
        <taxon>Pseudomonadaceae</taxon>
        <taxon>Stutzerimonas</taxon>
    </lineage>
</organism>
<gene>
    <name evidence="2" type="ORF">ACFOMF_01540</name>
</gene>
<evidence type="ECO:0000313" key="2">
    <source>
        <dbReference type="EMBL" id="MFC3606470.1"/>
    </source>
</evidence>
<feature type="transmembrane region" description="Helical" evidence="1">
    <location>
        <begin position="12"/>
        <end position="34"/>
    </location>
</feature>
<feature type="transmembrane region" description="Helical" evidence="1">
    <location>
        <begin position="296"/>
        <end position="313"/>
    </location>
</feature>
<reference evidence="3" key="1">
    <citation type="journal article" date="2019" name="Int. J. Syst. Evol. Microbiol.">
        <title>The Global Catalogue of Microorganisms (GCM) 10K type strain sequencing project: providing services to taxonomists for standard genome sequencing and annotation.</title>
        <authorList>
            <consortium name="The Broad Institute Genomics Platform"/>
            <consortium name="The Broad Institute Genome Sequencing Center for Infectious Disease"/>
            <person name="Wu L."/>
            <person name="Ma J."/>
        </authorList>
    </citation>
    <scope>NUCLEOTIDE SEQUENCE [LARGE SCALE GENOMIC DNA]</scope>
    <source>
        <strain evidence="3">KCTC 42447</strain>
    </source>
</reference>
<feature type="transmembrane region" description="Helical" evidence="1">
    <location>
        <begin position="232"/>
        <end position="251"/>
    </location>
</feature>
<feature type="transmembrane region" description="Helical" evidence="1">
    <location>
        <begin position="143"/>
        <end position="163"/>
    </location>
</feature>
<dbReference type="RefSeq" id="WP_386360533.1">
    <property type="nucleotide sequence ID" value="NZ_JBHRXZ010000002.1"/>
</dbReference>
<dbReference type="Proteomes" id="UP001595630">
    <property type="component" value="Unassembled WGS sequence"/>
</dbReference>
<dbReference type="EMBL" id="JBHRXZ010000002">
    <property type="protein sequence ID" value="MFC3606470.1"/>
    <property type="molecule type" value="Genomic_DNA"/>
</dbReference>
<evidence type="ECO:0008006" key="4">
    <source>
        <dbReference type="Google" id="ProtNLM"/>
    </source>
</evidence>
<feature type="transmembrane region" description="Helical" evidence="1">
    <location>
        <begin position="175"/>
        <end position="201"/>
    </location>
</feature>
<protein>
    <recommendedName>
        <fullName evidence="4">Glycosyltransferase RgtA/B/C/D-like domain-containing protein</fullName>
    </recommendedName>
</protein>
<evidence type="ECO:0000256" key="1">
    <source>
        <dbReference type="SAM" id="Phobius"/>
    </source>
</evidence>
<sequence>MRSRDNQPGASPLLGLAGWPLFAIFAVLVLRYQYELLDYIEWADESETVLTAKLIARGATLYFDLFNHHGPLTFLPGLLVEQVGNFSVAAHRIPIMLGQWLALLALYFSPLMKDSPVARIYTAVVASALVLYWPELFGHMYKYQTIAGLMLVVILAQYSLPSISRPDLVTPGRIMLANLLIGALPFLAMTYLPIAILLFAAGLRRDYWVLATLCLLAGLALNLLFLGLIGSYAGYLAFHFHLNIAVLPAYIGGGNLWHMVDSIYRSWSLDLWRFMIFLVNTLALARLAGREGAIPWRTLSIGVALASLLLRAGDLPFHDMPYYYASLALPLLLLRRESGLRHGSAVVLGIFLIVCLIKLSLLVPDDRARLDARKIPKATEYSELARALTGREDRIIAYTFNAIDYLLADRLPASGNFFYFPWQKTYNENPVLGIHIDTCAEINRNRPKVILADKSHVLGRFPWESYAGCVQTILDEQYTQILHKPFYVRSDLPLHEFGLAASGESYTLEHSAPVTPDDRYALRLTDAHQGEIRRLGIALRGDPEAAALELTSPGDSVRTVRLAAPRQGEGLYWWPELPSLPAALEAVVRPQGGDATLLESEDAQGNRLTCLVYEYRDGRKRFTPGCPLH</sequence>
<accession>A0ABV7T048</accession>
<keyword evidence="1" id="KW-1133">Transmembrane helix</keyword>
<evidence type="ECO:0000313" key="3">
    <source>
        <dbReference type="Proteomes" id="UP001595630"/>
    </source>
</evidence>
<proteinExistence type="predicted"/>
<keyword evidence="1" id="KW-0812">Transmembrane</keyword>
<keyword evidence="1" id="KW-0472">Membrane</keyword>
<feature type="transmembrane region" description="Helical" evidence="1">
    <location>
        <begin position="89"/>
        <end position="108"/>
    </location>
</feature>
<feature type="transmembrane region" description="Helical" evidence="1">
    <location>
        <begin position="120"/>
        <end position="137"/>
    </location>
</feature>
<comment type="caution">
    <text evidence="2">The sequence shown here is derived from an EMBL/GenBank/DDBJ whole genome shotgun (WGS) entry which is preliminary data.</text>
</comment>
<feature type="transmembrane region" description="Helical" evidence="1">
    <location>
        <begin position="342"/>
        <end position="363"/>
    </location>
</feature>
<name>A0ABV7T048_9GAMM</name>
<keyword evidence="3" id="KW-1185">Reference proteome</keyword>